<sequence length="248" mass="27928">MSATFPRHHHPTFLDSAMVRKIGRRARSPSTTSSSLPASYAHSDLTHRLVTSLEALNEGPLPSLVVFDLDYTLWPLWVDTHVDAPLSRRGSDLNRVYDRNGQPLQFFPHVPSILFWLQRRGIPIAIASRTSAPTAARQALNGLHLVNDSNILTSDEPKVQRAAGLFEYEQIYPGSKLTHFKRLQQDSGVEYQDMLFFDDEHRNAEVGKLGVHFVLVGHSGTDLGTFEKGIREWRAKHQARTHSDAQDS</sequence>
<dbReference type="SUPFAM" id="SSF56784">
    <property type="entry name" value="HAD-like"/>
    <property type="match status" value="1"/>
</dbReference>
<dbReference type="InterPro" id="IPR010033">
    <property type="entry name" value="HAD_SF_ppase_IIIC"/>
</dbReference>
<dbReference type="Proteomes" id="UP000011976">
    <property type="component" value="Unassembled WGS sequence"/>
</dbReference>
<dbReference type="GO" id="GO:0003993">
    <property type="term" value="F:acid phosphatase activity"/>
    <property type="evidence" value="ECO:0007669"/>
    <property type="project" value="TreeGrafter"/>
</dbReference>
<dbReference type="PANTHER" id="PTHR17901">
    <property type="entry name" value="MAGNESIUM-DEPENDENT PHOSPHATASE 1 MDP1"/>
    <property type="match status" value="1"/>
</dbReference>
<dbReference type="FunFam" id="3.40.50.1000:FF:000155">
    <property type="entry name" value="Putative magnesium dependent phosphatase"/>
    <property type="match status" value="1"/>
</dbReference>
<dbReference type="InterPro" id="IPR035679">
    <property type="entry name" value="MDP-1_euk"/>
</dbReference>
<dbReference type="NCBIfam" id="TIGR01681">
    <property type="entry name" value="HAD-SF-IIIC"/>
    <property type="match status" value="1"/>
</dbReference>
<protein>
    <submittedName>
        <fullName evidence="1">Magnesium-dependent phosphatase</fullName>
    </submittedName>
</protein>
<dbReference type="Gene3D" id="3.40.50.1000">
    <property type="entry name" value="HAD superfamily/HAD-like"/>
    <property type="match status" value="1"/>
</dbReference>
<dbReference type="EMBL" id="DF196775">
    <property type="protein sequence ID" value="GAC73552.1"/>
    <property type="molecule type" value="Genomic_DNA"/>
</dbReference>
<dbReference type="SFLD" id="SFLDG01129">
    <property type="entry name" value="C1.5:_HAD__Beta-PGM__Phosphata"/>
    <property type="match status" value="1"/>
</dbReference>
<proteinExistence type="predicted"/>
<reference evidence="2" key="1">
    <citation type="journal article" date="2013" name="Genome Announc.">
        <title>Genome sequence of the basidiomycetous yeast Pseudozyma antarctica T-34, a producer of the glycolipid biosurfactants mannosylerythritol lipids.</title>
        <authorList>
            <person name="Morita T."/>
            <person name="Koike H."/>
            <person name="Koyama Y."/>
            <person name="Hagiwara H."/>
            <person name="Ito E."/>
            <person name="Fukuoka T."/>
            <person name="Imura T."/>
            <person name="Machida M."/>
            <person name="Kitamoto D."/>
        </authorList>
    </citation>
    <scope>NUCLEOTIDE SEQUENCE [LARGE SCALE GENOMIC DNA]</scope>
    <source>
        <strain evidence="2">T-34</strain>
    </source>
</reference>
<name>M9MEL2_PSEA3</name>
<organism evidence="1 2">
    <name type="scientific">Pseudozyma antarctica (strain T-34)</name>
    <name type="common">Yeast</name>
    <name type="synonym">Candida antarctica</name>
    <dbReference type="NCBI Taxonomy" id="1151754"/>
    <lineage>
        <taxon>Eukaryota</taxon>
        <taxon>Fungi</taxon>
        <taxon>Dikarya</taxon>
        <taxon>Basidiomycota</taxon>
        <taxon>Ustilaginomycotina</taxon>
        <taxon>Ustilaginomycetes</taxon>
        <taxon>Ustilaginales</taxon>
        <taxon>Ustilaginaceae</taxon>
        <taxon>Moesziomyces</taxon>
    </lineage>
</organism>
<evidence type="ECO:0000313" key="1">
    <source>
        <dbReference type="EMBL" id="GAC73552.1"/>
    </source>
</evidence>
<dbReference type="InterPro" id="IPR010036">
    <property type="entry name" value="MDP_1_eu_arc"/>
</dbReference>
<dbReference type="OrthoDB" id="2865258at2759"/>
<dbReference type="PANTHER" id="PTHR17901:SF14">
    <property type="entry name" value="MAGNESIUM-DEPENDENT PHOSPHATASE 1"/>
    <property type="match status" value="1"/>
</dbReference>
<dbReference type="InterPro" id="IPR023214">
    <property type="entry name" value="HAD_sf"/>
</dbReference>
<dbReference type="SFLD" id="SFLDS00003">
    <property type="entry name" value="Haloacid_Dehalogenase"/>
    <property type="match status" value="1"/>
</dbReference>
<gene>
    <name evidence="1" type="ORF">PANT_9c00181</name>
</gene>
<dbReference type="InterPro" id="IPR036412">
    <property type="entry name" value="HAD-like_sf"/>
</dbReference>
<evidence type="ECO:0000313" key="2">
    <source>
        <dbReference type="Proteomes" id="UP000011976"/>
    </source>
</evidence>
<dbReference type="STRING" id="1151754.M9MEL2"/>
<dbReference type="NCBIfam" id="TIGR01685">
    <property type="entry name" value="MDP-1"/>
    <property type="match status" value="1"/>
</dbReference>
<dbReference type="AlphaFoldDB" id="M9MEL2"/>
<accession>M9MEL2</accession>
<dbReference type="Pfam" id="PF12689">
    <property type="entry name" value="Acid_PPase"/>
    <property type="match status" value="1"/>
</dbReference>
<dbReference type="SFLD" id="SFLDG01131">
    <property type="entry name" value="C1.5.2:_MDP_Like"/>
    <property type="match status" value="1"/>
</dbReference>
<dbReference type="CDD" id="cd07501">
    <property type="entry name" value="HAD_MDP-1_like"/>
    <property type="match status" value="1"/>
</dbReference>